<organism evidence="2 3">
    <name type="scientific">Streptomyces violaceusniger</name>
    <dbReference type="NCBI Taxonomy" id="68280"/>
    <lineage>
        <taxon>Bacteria</taxon>
        <taxon>Bacillati</taxon>
        <taxon>Actinomycetota</taxon>
        <taxon>Actinomycetes</taxon>
        <taxon>Kitasatosporales</taxon>
        <taxon>Streptomycetaceae</taxon>
        <taxon>Streptomyces</taxon>
        <taxon>Streptomyces violaceusniger group</taxon>
    </lineage>
</organism>
<evidence type="ECO:0000313" key="3">
    <source>
        <dbReference type="Proteomes" id="UP000301309"/>
    </source>
</evidence>
<comment type="caution">
    <text evidence="2">The sequence shown here is derived from an EMBL/GenBank/DDBJ whole genome shotgun (WGS) entry which is preliminary data.</text>
</comment>
<dbReference type="Proteomes" id="UP000301309">
    <property type="component" value="Unassembled WGS sequence"/>
</dbReference>
<reference evidence="2 3" key="1">
    <citation type="journal article" date="2020" name="Int. J. Syst. Evol. Microbiol.">
        <title>Reclassification of Streptomyces castelarensis and Streptomyces sporoclivatus as later heterotypic synonyms of Streptomyces antimycoticus.</title>
        <authorList>
            <person name="Komaki H."/>
            <person name="Tamura T."/>
        </authorList>
    </citation>
    <scope>NUCLEOTIDE SEQUENCE [LARGE SCALE GENOMIC DNA]</scope>
    <source>
        <strain evidence="2 3">NBRC 13459</strain>
    </source>
</reference>
<protein>
    <submittedName>
        <fullName evidence="2">Uncharacterized protein</fullName>
    </submittedName>
</protein>
<evidence type="ECO:0000256" key="1">
    <source>
        <dbReference type="SAM" id="MobiDB-lite"/>
    </source>
</evidence>
<feature type="compositionally biased region" description="Basic residues" evidence="1">
    <location>
        <begin position="118"/>
        <end position="130"/>
    </location>
</feature>
<feature type="region of interest" description="Disordered" evidence="1">
    <location>
        <begin position="96"/>
        <end position="130"/>
    </location>
</feature>
<keyword evidence="3" id="KW-1185">Reference proteome</keyword>
<dbReference type="EMBL" id="BJHW01000002">
    <property type="protein sequence ID" value="GDY58528.1"/>
    <property type="molecule type" value="Genomic_DNA"/>
</dbReference>
<gene>
    <name evidence="2" type="ORF">SVIO_091510</name>
</gene>
<name>A0A4D4LJ91_STRVO</name>
<accession>A0A4D4LJ91</accession>
<feature type="region of interest" description="Disordered" evidence="1">
    <location>
        <begin position="71"/>
        <end position="90"/>
    </location>
</feature>
<dbReference type="AlphaFoldDB" id="A0A4D4LJ91"/>
<proteinExistence type="predicted"/>
<evidence type="ECO:0000313" key="2">
    <source>
        <dbReference type="EMBL" id="GDY58528.1"/>
    </source>
</evidence>
<sequence length="130" mass="14454">MKRTVVEQQPAEMSAWDALRAGFEVILTATPERALELSRLIFDTPSLHSHYIEKRRRWQAELVPVIRARLGNRPGHPAPDTQAKALTDGSTWQISTTSASRRCGTMAEARIPGTPSGRTRRHRARSTAAA</sequence>
<dbReference type="Gene3D" id="1.10.357.10">
    <property type="entry name" value="Tetracycline Repressor, domain 2"/>
    <property type="match status" value="1"/>
</dbReference>